<feature type="transmembrane region" description="Helical" evidence="1">
    <location>
        <begin position="91"/>
        <end position="107"/>
    </location>
</feature>
<evidence type="ECO:0000313" key="2">
    <source>
        <dbReference type="EMBL" id="QHU17791.1"/>
    </source>
</evidence>
<proteinExistence type="predicted"/>
<evidence type="ECO:0008006" key="3">
    <source>
        <dbReference type="Google" id="ProtNLM"/>
    </source>
</evidence>
<dbReference type="AlphaFoldDB" id="A0A6C0KKU1"/>
<sequence length="113" mass="12967">MKYYLYSVIGAILTGLHLFGIKYSAKNSILGTTKFYLIIGISFFLWLISRVFIYLSSLHLPITITHMILNLSIIISTLCSILVYKTKVKPFLFLFGILFMLIGVYIIEKSVLY</sequence>
<name>A0A6C0KKU1_9ZZZZ</name>
<feature type="transmembrane region" description="Helical" evidence="1">
    <location>
        <begin position="6"/>
        <end position="23"/>
    </location>
</feature>
<keyword evidence="1" id="KW-0812">Transmembrane</keyword>
<evidence type="ECO:0000256" key="1">
    <source>
        <dbReference type="SAM" id="Phobius"/>
    </source>
</evidence>
<organism evidence="2">
    <name type="scientific">viral metagenome</name>
    <dbReference type="NCBI Taxonomy" id="1070528"/>
    <lineage>
        <taxon>unclassified sequences</taxon>
        <taxon>metagenomes</taxon>
        <taxon>organismal metagenomes</taxon>
    </lineage>
</organism>
<reference evidence="2" key="1">
    <citation type="journal article" date="2020" name="Nature">
        <title>Giant virus diversity and host interactions through global metagenomics.</title>
        <authorList>
            <person name="Schulz F."/>
            <person name="Roux S."/>
            <person name="Paez-Espino D."/>
            <person name="Jungbluth S."/>
            <person name="Walsh D.A."/>
            <person name="Denef V.J."/>
            <person name="McMahon K.D."/>
            <person name="Konstantinidis K.T."/>
            <person name="Eloe-Fadrosh E.A."/>
            <person name="Kyrpides N.C."/>
            <person name="Woyke T."/>
        </authorList>
    </citation>
    <scope>NUCLEOTIDE SEQUENCE</scope>
    <source>
        <strain evidence="2">GVMAG-S-3300012919-55</strain>
    </source>
</reference>
<dbReference type="EMBL" id="MN740918">
    <property type="protein sequence ID" value="QHU17791.1"/>
    <property type="molecule type" value="Genomic_DNA"/>
</dbReference>
<feature type="transmembrane region" description="Helical" evidence="1">
    <location>
        <begin position="67"/>
        <end position="84"/>
    </location>
</feature>
<keyword evidence="1" id="KW-1133">Transmembrane helix</keyword>
<feature type="transmembrane region" description="Helical" evidence="1">
    <location>
        <begin position="35"/>
        <end position="55"/>
    </location>
</feature>
<accession>A0A6C0KKU1</accession>
<protein>
    <recommendedName>
        <fullName evidence="3">EamA domain-containing protein</fullName>
    </recommendedName>
</protein>
<keyword evidence="1" id="KW-0472">Membrane</keyword>